<dbReference type="SFLD" id="SFLDG01129">
    <property type="entry name" value="C1.5:_HAD__Beta-PGM__Phosphata"/>
    <property type="match status" value="1"/>
</dbReference>
<gene>
    <name evidence="1" type="ORF">METZ01_LOCUS54342</name>
</gene>
<dbReference type="AlphaFoldDB" id="A0A381SDV1"/>
<dbReference type="InterPro" id="IPR036412">
    <property type="entry name" value="HAD-like_sf"/>
</dbReference>
<evidence type="ECO:0008006" key="2">
    <source>
        <dbReference type="Google" id="ProtNLM"/>
    </source>
</evidence>
<evidence type="ECO:0000313" key="1">
    <source>
        <dbReference type="EMBL" id="SVA01488.1"/>
    </source>
</evidence>
<dbReference type="NCBIfam" id="TIGR01509">
    <property type="entry name" value="HAD-SF-IA-v3"/>
    <property type="match status" value="1"/>
</dbReference>
<dbReference type="PANTHER" id="PTHR43611:SF3">
    <property type="entry name" value="FLAVIN MONONUCLEOTIDE HYDROLASE 1, CHLOROPLATIC"/>
    <property type="match status" value="1"/>
</dbReference>
<dbReference type="SFLD" id="SFLDS00003">
    <property type="entry name" value="Haloacid_Dehalogenase"/>
    <property type="match status" value="1"/>
</dbReference>
<protein>
    <recommendedName>
        <fullName evidence="2">FCP1 homology domain-containing protein</fullName>
    </recommendedName>
</protein>
<dbReference type="Pfam" id="PF00702">
    <property type="entry name" value="Hydrolase"/>
    <property type="match status" value="1"/>
</dbReference>
<dbReference type="SUPFAM" id="SSF56784">
    <property type="entry name" value="HAD-like"/>
    <property type="match status" value="1"/>
</dbReference>
<reference evidence="1" key="1">
    <citation type="submission" date="2018-05" db="EMBL/GenBank/DDBJ databases">
        <authorList>
            <person name="Lanie J.A."/>
            <person name="Ng W.-L."/>
            <person name="Kazmierczak K.M."/>
            <person name="Andrzejewski T.M."/>
            <person name="Davidsen T.M."/>
            <person name="Wayne K.J."/>
            <person name="Tettelin H."/>
            <person name="Glass J.I."/>
            <person name="Rusch D."/>
            <person name="Podicherti R."/>
            <person name="Tsui H.-C.T."/>
            <person name="Winkler M.E."/>
        </authorList>
    </citation>
    <scope>NUCLEOTIDE SEQUENCE</scope>
</reference>
<dbReference type="InterPro" id="IPR023198">
    <property type="entry name" value="PGP-like_dom2"/>
</dbReference>
<dbReference type="EMBL" id="UINC01002908">
    <property type="protein sequence ID" value="SVA01488.1"/>
    <property type="molecule type" value="Genomic_DNA"/>
</dbReference>
<dbReference type="PANTHER" id="PTHR43611">
    <property type="entry name" value="ALPHA-D-GLUCOSE 1-PHOSPHATE PHOSPHATASE"/>
    <property type="match status" value="1"/>
</dbReference>
<dbReference type="CDD" id="cd02603">
    <property type="entry name" value="HAD_sEH-N_like"/>
    <property type="match status" value="1"/>
</dbReference>
<dbReference type="Gene3D" id="3.40.50.1000">
    <property type="entry name" value="HAD superfamily/HAD-like"/>
    <property type="match status" value="1"/>
</dbReference>
<sequence length="207" mass="23203">MKAILFDLGGVLIDLAPSRVFEHWGKAAAVTPASLAARWKIEEAYIAHEKGEMEFIEFTSHLQKQLGISLTQSDWETGWNALLGQPFSDLLPRLSALAKRMPLYCFSNTNKTHWTALTARTNHPQLDSFFQKTYLSYAIGRRKPNVESYRWVANDMGYRPADIAFLDDNEANINGAERAGLCTTHVTRPKVVIDFLDKLAASRSDGG</sequence>
<accession>A0A381SDV1</accession>
<name>A0A381SDV1_9ZZZZ</name>
<dbReference type="InterPro" id="IPR023214">
    <property type="entry name" value="HAD_sf"/>
</dbReference>
<proteinExistence type="predicted"/>
<dbReference type="InterPro" id="IPR006439">
    <property type="entry name" value="HAD-SF_hydro_IA"/>
</dbReference>
<organism evidence="1">
    <name type="scientific">marine metagenome</name>
    <dbReference type="NCBI Taxonomy" id="408172"/>
    <lineage>
        <taxon>unclassified sequences</taxon>
        <taxon>metagenomes</taxon>
        <taxon>ecological metagenomes</taxon>
    </lineage>
</organism>
<dbReference type="Gene3D" id="1.10.150.240">
    <property type="entry name" value="Putative phosphatase, domain 2"/>
    <property type="match status" value="1"/>
</dbReference>
<dbReference type="PRINTS" id="PR00413">
    <property type="entry name" value="HADHALOGNASE"/>
</dbReference>